<dbReference type="InterPro" id="IPR036380">
    <property type="entry name" value="Isochorismatase-like_sf"/>
</dbReference>
<evidence type="ECO:0000313" key="3">
    <source>
        <dbReference type="EMBL" id="TLX61811.1"/>
    </source>
</evidence>
<dbReference type="Pfam" id="PF00857">
    <property type="entry name" value="Isochorismatase"/>
    <property type="match status" value="1"/>
</dbReference>
<dbReference type="SUPFAM" id="SSF52499">
    <property type="entry name" value="Isochorismatase-like hydrolases"/>
    <property type="match status" value="1"/>
</dbReference>
<dbReference type="InterPro" id="IPR050272">
    <property type="entry name" value="Isochorismatase-like_hydrls"/>
</dbReference>
<name>A0A5R9Q9P9_9GAMM</name>
<reference evidence="3 4" key="1">
    <citation type="journal article" date="2017" name="Eur. J. Clin. Microbiol. Infect. Dis.">
        <title>Uncommonly isolated clinical Pseudomonas: identification and phylogenetic assignation.</title>
        <authorList>
            <person name="Mulet M."/>
            <person name="Gomila M."/>
            <person name="Ramirez A."/>
            <person name="Cardew S."/>
            <person name="Moore E.R."/>
            <person name="Lalucat J."/>
            <person name="Garcia-Valdes E."/>
        </authorList>
    </citation>
    <scope>NUCLEOTIDE SEQUENCE [LARGE SCALE GENOMIC DNA]</scope>
    <source>
        <strain evidence="3 4">SD129</strain>
    </source>
</reference>
<dbReference type="EMBL" id="QLAG01000033">
    <property type="protein sequence ID" value="TLX61811.1"/>
    <property type="molecule type" value="Genomic_DNA"/>
</dbReference>
<comment type="caution">
    <text evidence="3">The sequence shown here is derived from an EMBL/GenBank/DDBJ whole genome shotgun (WGS) entry which is preliminary data.</text>
</comment>
<dbReference type="InterPro" id="IPR000868">
    <property type="entry name" value="Isochorismatase-like_dom"/>
</dbReference>
<dbReference type="GO" id="GO:0016787">
    <property type="term" value="F:hydrolase activity"/>
    <property type="evidence" value="ECO:0007669"/>
    <property type="project" value="UniProtKB-KW"/>
</dbReference>
<evidence type="ECO:0000313" key="4">
    <source>
        <dbReference type="Proteomes" id="UP000306753"/>
    </source>
</evidence>
<dbReference type="Gene3D" id="3.40.50.850">
    <property type="entry name" value="Isochorismatase-like"/>
    <property type="match status" value="1"/>
</dbReference>
<dbReference type="CDD" id="cd00431">
    <property type="entry name" value="cysteine_hydrolases"/>
    <property type="match status" value="1"/>
</dbReference>
<accession>A0A5R9Q9P9</accession>
<dbReference type="PANTHER" id="PTHR43540:SF1">
    <property type="entry name" value="ISOCHORISMATASE HYDROLASE"/>
    <property type="match status" value="1"/>
</dbReference>
<dbReference type="Proteomes" id="UP000306753">
    <property type="component" value="Unassembled WGS sequence"/>
</dbReference>
<dbReference type="RefSeq" id="WP_138412671.1">
    <property type="nucleotide sequence ID" value="NZ_QLAG01000033.1"/>
</dbReference>
<dbReference type="PANTHER" id="PTHR43540">
    <property type="entry name" value="PEROXYUREIDOACRYLATE/UREIDOACRYLATE AMIDOHYDROLASE-RELATED"/>
    <property type="match status" value="1"/>
</dbReference>
<sequence length="190" mass="20715">MNTAFIGLDYIVEITHPDGKMAAAAEQVRKRNVIDNANRALAMARRKGWLSVLVKVGFERGYPDHPAHSRLFGKAREAGLLEAGSAGMAFHPELDADLADMVIVKPRVNAFYGTGLDPALRARRIERVVLAGVSTAMAIQSAARDAHDRDYEVLILEQACAAASEADHRDSIRLLDTVARVVTLEELEAL</sequence>
<organism evidence="3 4">
    <name type="scientific">Stutzerimonas nosocomialis</name>
    <dbReference type="NCBI Taxonomy" id="1056496"/>
    <lineage>
        <taxon>Bacteria</taxon>
        <taxon>Pseudomonadati</taxon>
        <taxon>Pseudomonadota</taxon>
        <taxon>Gammaproteobacteria</taxon>
        <taxon>Pseudomonadales</taxon>
        <taxon>Pseudomonadaceae</taxon>
        <taxon>Stutzerimonas</taxon>
    </lineage>
</organism>
<gene>
    <name evidence="3" type="ORF">DN820_19550</name>
</gene>
<feature type="domain" description="Isochorismatase-like" evidence="2">
    <location>
        <begin position="4"/>
        <end position="186"/>
    </location>
</feature>
<evidence type="ECO:0000256" key="1">
    <source>
        <dbReference type="ARBA" id="ARBA00022801"/>
    </source>
</evidence>
<dbReference type="AlphaFoldDB" id="A0A5R9Q9P9"/>
<protein>
    <submittedName>
        <fullName evidence="3">Cysteine hydrolase</fullName>
    </submittedName>
</protein>
<evidence type="ECO:0000259" key="2">
    <source>
        <dbReference type="Pfam" id="PF00857"/>
    </source>
</evidence>
<keyword evidence="1 3" id="KW-0378">Hydrolase</keyword>
<proteinExistence type="predicted"/>
<keyword evidence="4" id="KW-1185">Reference proteome</keyword>